<evidence type="ECO:0000256" key="2">
    <source>
        <dbReference type="ARBA" id="ARBA00022448"/>
    </source>
</evidence>
<evidence type="ECO:0000256" key="7">
    <source>
        <dbReference type="SAM" id="Phobius"/>
    </source>
</evidence>
<feature type="transmembrane region" description="Helical" evidence="7">
    <location>
        <begin position="214"/>
        <end position="233"/>
    </location>
</feature>
<feature type="region of interest" description="Disordered" evidence="6">
    <location>
        <begin position="1"/>
        <end position="35"/>
    </location>
</feature>
<dbReference type="GeneID" id="37025401"/>
<comment type="subcellular location">
    <subcellularLocation>
        <location evidence="1">Membrane</location>
        <topology evidence="1">Multi-pass membrane protein</topology>
    </subcellularLocation>
</comment>
<dbReference type="PROSITE" id="PS00218">
    <property type="entry name" value="AMINO_ACID_PERMEASE_1"/>
    <property type="match status" value="1"/>
</dbReference>
<feature type="transmembrane region" description="Helical" evidence="7">
    <location>
        <begin position="93"/>
        <end position="119"/>
    </location>
</feature>
<evidence type="ECO:0000313" key="9">
    <source>
        <dbReference type="Proteomes" id="UP000245884"/>
    </source>
</evidence>
<feature type="transmembrane region" description="Helical" evidence="7">
    <location>
        <begin position="394"/>
        <end position="416"/>
    </location>
</feature>
<organism evidence="8 9">
    <name type="scientific">Jaminaea rosea</name>
    <dbReference type="NCBI Taxonomy" id="1569628"/>
    <lineage>
        <taxon>Eukaryota</taxon>
        <taxon>Fungi</taxon>
        <taxon>Dikarya</taxon>
        <taxon>Basidiomycota</taxon>
        <taxon>Ustilaginomycotina</taxon>
        <taxon>Exobasidiomycetes</taxon>
        <taxon>Microstromatales</taxon>
        <taxon>Microstromatales incertae sedis</taxon>
        <taxon>Jaminaea</taxon>
    </lineage>
</organism>
<sequence>MSASSSSGEATAAAGPAPAGSVPATTAAPSTSTTAAKPDVAVEDLGTVDGPHIHQSRFSFIAIVGLAFAILNSWVAMSASLNLALPSGGPVAVLWGLIISALGVMAIAASLAEICAVLPSTGGPYHWAFALAPKKHQVGLAYFAGWITAGGWVALTATASSLGASFITGIISLMHPTFEVQPYQTFLLYVAFALGGWAVNVFGAKILDVCNRAALFWSLTGALCTIIVCLATASPTFRTGKDVFGTYVNTTGWGNFVAFMLGLLQSTFGLVGVDGATHMVAEMPRAHVNAPRAMLLAPAIGALTSWIVLMSLLFSLRDYDAVTESSAGALLAIIYQATANMGGSVALIMFPVISMCFTAVGLLTASSRTSQALAADNGLPFPRFFASETPWVKVPVPAITMNTVWVIIFGCVYLGSSSALNAILSASVVLLQFAYAIPILLLLVRGRHLLDEVAFHEGPRHFNLGKFGYPIGAWAVFFALFTDVFFLFPPERPVTGTNMNYTVVAVAVVLILAALSWIFHGRKHYRGPVNLDLALEVARRGLTRRR</sequence>
<keyword evidence="2" id="KW-0813">Transport</keyword>
<feature type="transmembrane region" description="Helical" evidence="7">
    <location>
        <begin position="422"/>
        <end position="446"/>
    </location>
</feature>
<feature type="transmembrane region" description="Helical" evidence="7">
    <location>
        <begin position="140"/>
        <end position="171"/>
    </location>
</feature>
<dbReference type="Pfam" id="PF13520">
    <property type="entry name" value="AA_permease_2"/>
    <property type="match status" value="1"/>
</dbReference>
<reference evidence="8 9" key="1">
    <citation type="journal article" date="2018" name="Mol. Biol. Evol.">
        <title>Broad Genomic Sampling Reveals a Smut Pathogenic Ancestry of the Fungal Clade Ustilaginomycotina.</title>
        <authorList>
            <person name="Kijpornyongpan T."/>
            <person name="Mondo S.J."/>
            <person name="Barry K."/>
            <person name="Sandor L."/>
            <person name="Lee J."/>
            <person name="Lipzen A."/>
            <person name="Pangilinan J."/>
            <person name="LaButti K."/>
            <person name="Hainaut M."/>
            <person name="Henrissat B."/>
            <person name="Grigoriev I.V."/>
            <person name="Spatafora J.W."/>
            <person name="Aime M.C."/>
        </authorList>
    </citation>
    <scope>NUCLEOTIDE SEQUENCE [LARGE SCALE GENOMIC DNA]</scope>
    <source>
        <strain evidence="8 9">MCA 5214</strain>
    </source>
</reference>
<dbReference type="InterPro" id="IPR004840">
    <property type="entry name" value="Amino_acid_permease_CS"/>
</dbReference>
<dbReference type="InterPro" id="IPR002293">
    <property type="entry name" value="AA/rel_permease1"/>
</dbReference>
<keyword evidence="3 7" id="KW-0812">Transmembrane</keyword>
<feature type="transmembrane region" description="Helical" evidence="7">
    <location>
        <begin position="60"/>
        <end position="81"/>
    </location>
</feature>
<dbReference type="Proteomes" id="UP000245884">
    <property type="component" value="Unassembled WGS sequence"/>
</dbReference>
<accession>A0A316UXQ7</accession>
<name>A0A316UXQ7_9BASI</name>
<proteinExistence type="predicted"/>
<evidence type="ECO:0000256" key="4">
    <source>
        <dbReference type="ARBA" id="ARBA00022989"/>
    </source>
</evidence>
<feature type="transmembrane region" description="Helical" evidence="7">
    <location>
        <begin position="294"/>
        <end position="316"/>
    </location>
</feature>
<dbReference type="PANTHER" id="PTHR45649:SF14">
    <property type="entry name" value="GABA PERMEASE"/>
    <property type="match status" value="1"/>
</dbReference>
<dbReference type="Gene3D" id="1.20.1740.10">
    <property type="entry name" value="Amino acid/polyamine transporter I"/>
    <property type="match status" value="1"/>
</dbReference>
<dbReference type="GO" id="GO:0016020">
    <property type="term" value="C:membrane"/>
    <property type="evidence" value="ECO:0007669"/>
    <property type="project" value="UniProtKB-SubCell"/>
</dbReference>
<evidence type="ECO:0000256" key="3">
    <source>
        <dbReference type="ARBA" id="ARBA00022692"/>
    </source>
</evidence>
<keyword evidence="4 7" id="KW-1133">Transmembrane helix</keyword>
<feature type="transmembrane region" description="Helical" evidence="7">
    <location>
        <begin position="345"/>
        <end position="365"/>
    </location>
</feature>
<evidence type="ECO:0000256" key="5">
    <source>
        <dbReference type="ARBA" id="ARBA00023136"/>
    </source>
</evidence>
<dbReference type="OrthoDB" id="3900342at2759"/>
<evidence type="ECO:0000256" key="1">
    <source>
        <dbReference type="ARBA" id="ARBA00004141"/>
    </source>
</evidence>
<keyword evidence="5 7" id="KW-0472">Membrane</keyword>
<gene>
    <name evidence="8" type="ORF">BDZ90DRAFT_157247</name>
</gene>
<dbReference type="RefSeq" id="XP_025362537.1">
    <property type="nucleotide sequence ID" value="XM_025503578.1"/>
</dbReference>
<dbReference type="EMBL" id="KZ819666">
    <property type="protein sequence ID" value="PWN27925.1"/>
    <property type="molecule type" value="Genomic_DNA"/>
</dbReference>
<feature type="transmembrane region" description="Helical" evidence="7">
    <location>
        <begin position="253"/>
        <end position="273"/>
    </location>
</feature>
<evidence type="ECO:0000256" key="6">
    <source>
        <dbReference type="SAM" id="MobiDB-lite"/>
    </source>
</evidence>
<dbReference type="STRING" id="1569628.A0A316UXQ7"/>
<keyword evidence="9" id="KW-1185">Reference proteome</keyword>
<dbReference type="PIRSF" id="PIRSF006060">
    <property type="entry name" value="AA_transporter"/>
    <property type="match status" value="1"/>
</dbReference>
<feature type="transmembrane region" description="Helical" evidence="7">
    <location>
        <begin position="500"/>
        <end position="519"/>
    </location>
</feature>
<dbReference type="GO" id="GO:0022857">
    <property type="term" value="F:transmembrane transporter activity"/>
    <property type="evidence" value="ECO:0007669"/>
    <property type="project" value="InterPro"/>
</dbReference>
<feature type="transmembrane region" description="Helical" evidence="7">
    <location>
        <begin position="467"/>
        <end position="488"/>
    </location>
</feature>
<dbReference type="AlphaFoldDB" id="A0A316UXQ7"/>
<dbReference type="GO" id="GO:0006865">
    <property type="term" value="P:amino acid transport"/>
    <property type="evidence" value="ECO:0007669"/>
    <property type="project" value="InterPro"/>
</dbReference>
<evidence type="ECO:0000313" key="8">
    <source>
        <dbReference type="EMBL" id="PWN27925.1"/>
    </source>
</evidence>
<dbReference type="PANTHER" id="PTHR45649">
    <property type="entry name" value="AMINO-ACID PERMEASE BAT1"/>
    <property type="match status" value="1"/>
</dbReference>
<protein>
    <submittedName>
        <fullName evidence="8">Amino acid transporter</fullName>
    </submittedName>
</protein>
<feature type="transmembrane region" description="Helical" evidence="7">
    <location>
        <begin position="183"/>
        <end position="202"/>
    </location>
</feature>